<dbReference type="AlphaFoldDB" id="A0A931GTC8"/>
<name>A0A931GTC8_9ACTN</name>
<evidence type="ECO:0000313" key="2">
    <source>
        <dbReference type="Proteomes" id="UP000614047"/>
    </source>
</evidence>
<dbReference type="RefSeq" id="WP_197014129.1">
    <property type="nucleotide sequence ID" value="NZ_BAABES010000002.1"/>
</dbReference>
<accession>A0A931GTC8</accession>
<protein>
    <submittedName>
        <fullName evidence="1">Uncharacterized protein</fullName>
    </submittedName>
</protein>
<dbReference type="Proteomes" id="UP000614047">
    <property type="component" value="Unassembled WGS sequence"/>
</dbReference>
<comment type="caution">
    <text evidence="1">The sequence shown here is derived from an EMBL/GenBank/DDBJ whole genome shotgun (WGS) entry which is preliminary data.</text>
</comment>
<evidence type="ECO:0000313" key="1">
    <source>
        <dbReference type="EMBL" id="MBG6091864.1"/>
    </source>
</evidence>
<dbReference type="EMBL" id="JADOUA010000001">
    <property type="protein sequence ID" value="MBG6091864.1"/>
    <property type="molecule type" value="Genomic_DNA"/>
</dbReference>
<sequence>MSMPLETMLALGGVSAPAWGWGLLRTTRGALAEMAGLVPHAEECLPGGEGVYWADLAVHDHETGRVWTGTKTFLPARVDVVQIRTDVTAALMADAQFLPGIPGAWRGVVAGVPGHGYLDPNGVGRLPVQPAAVPGVAEHFRAFFPVPSGPAVPPEAVVALAGRLARGLSGRPYVLAAFLLHDVQGHRHHLDVVRAAGPGWEHSGNACHLVRGDRAVRLEHLWLDGRSCELPVADFHAVLDAYEALLGREG</sequence>
<proteinExistence type="predicted"/>
<reference evidence="1" key="1">
    <citation type="submission" date="2020-11" db="EMBL/GenBank/DDBJ databases">
        <title>Sequencing the genomes of 1000 actinobacteria strains.</title>
        <authorList>
            <person name="Klenk H.-P."/>
        </authorList>
    </citation>
    <scope>NUCLEOTIDE SEQUENCE</scope>
    <source>
        <strain evidence="1">DSM 43175</strain>
    </source>
</reference>
<keyword evidence="2" id="KW-1185">Reference proteome</keyword>
<gene>
    <name evidence="1" type="ORF">IW256_005977</name>
</gene>
<organism evidence="1 2">
    <name type="scientific">Actinomadura viridis</name>
    <dbReference type="NCBI Taxonomy" id="58110"/>
    <lineage>
        <taxon>Bacteria</taxon>
        <taxon>Bacillati</taxon>
        <taxon>Actinomycetota</taxon>
        <taxon>Actinomycetes</taxon>
        <taxon>Streptosporangiales</taxon>
        <taxon>Thermomonosporaceae</taxon>
        <taxon>Actinomadura</taxon>
    </lineage>
</organism>